<accession>A0A853B5F0</accession>
<name>A0A853B5F0_9PSEU</name>
<sequence length="66" mass="7204">MWTISPVPVTDPAAARVLRDYFGEVASRYYGRPATVDELDAAMTDDPSADLVPPTGLSCSRGRTMW</sequence>
<dbReference type="EMBL" id="JACCFK010000001">
    <property type="protein sequence ID" value="NYI90007.1"/>
    <property type="molecule type" value="Genomic_DNA"/>
</dbReference>
<reference evidence="1 2" key="1">
    <citation type="submission" date="2020-07" db="EMBL/GenBank/DDBJ databases">
        <title>Sequencing the genomes of 1000 actinobacteria strains.</title>
        <authorList>
            <person name="Klenk H.-P."/>
        </authorList>
    </citation>
    <scope>NUCLEOTIDE SEQUENCE [LARGE SCALE GENOMIC DNA]</scope>
    <source>
        <strain evidence="1 2">DSM 104006</strain>
    </source>
</reference>
<proteinExistence type="predicted"/>
<gene>
    <name evidence="1" type="ORF">HNR02_003330</name>
</gene>
<comment type="caution">
    <text evidence="1">The sequence shown here is derived from an EMBL/GenBank/DDBJ whole genome shotgun (WGS) entry which is preliminary data.</text>
</comment>
<dbReference type="Proteomes" id="UP000549616">
    <property type="component" value="Unassembled WGS sequence"/>
</dbReference>
<dbReference type="AlphaFoldDB" id="A0A853B5F0"/>
<dbReference type="RefSeq" id="WP_376772867.1">
    <property type="nucleotide sequence ID" value="NZ_JACCFK010000001.1"/>
</dbReference>
<protein>
    <submittedName>
        <fullName evidence="1">Uncharacterized protein</fullName>
    </submittedName>
</protein>
<keyword evidence="2" id="KW-1185">Reference proteome</keyword>
<evidence type="ECO:0000313" key="2">
    <source>
        <dbReference type="Proteomes" id="UP000549616"/>
    </source>
</evidence>
<organism evidence="1 2">
    <name type="scientific">Amycolatopsis endophytica</name>
    <dbReference type="NCBI Taxonomy" id="860233"/>
    <lineage>
        <taxon>Bacteria</taxon>
        <taxon>Bacillati</taxon>
        <taxon>Actinomycetota</taxon>
        <taxon>Actinomycetes</taxon>
        <taxon>Pseudonocardiales</taxon>
        <taxon>Pseudonocardiaceae</taxon>
        <taxon>Amycolatopsis</taxon>
    </lineage>
</organism>
<evidence type="ECO:0000313" key="1">
    <source>
        <dbReference type="EMBL" id="NYI90007.1"/>
    </source>
</evidence>